<evidence type="ECO:0000313" key="2">
    <source>
        <dbReference type="Proteomes" id="UP001168552"/>
    </source>
</evidence>
<dbReference type="SUPFAM" id="SSF54637">
    <property type="entry name" value="Thioesterase/thiol ester dehydrase-isomerase"/>
    <property type="match status" value="1"/>
</dbReference>
<proteinExistence type="predicted"/>
<name>A0ABT8F8W3_9BACT</name>
<sequence>MNTAQILEKAKTSKFYLWLLNWGLARMIPFNKPHGFKVEALSDQSIATSLPYKSSNFNHIRGIHACALATLSEFTTGVLLISRLDPAKYRIILKTLSMDYHYQGKMGVKAQFEITNEWLESHILTPLKSAESTDIICEVKTYDTAGNHICTGQVNWQIKSWDKVKMKV</sequence>
<comment type="caution">
    <text evidence="1">The sequence shown here is derived from an EMBL/GenBank/DDBJ whole genome shotgun (WGS) entry which is preliminary data.</text>
</comment>
<reference evidence="1" key="1">
    <citation type="submission" date="2023-06" db="EMBL/GenBank/DDBJ databases">
        <title>Cytophagales bacterium Strain LB-30, isolated from soil.</title>
        <authorList>
            <person name="Liu B."/>
        </authorList>
    </citation>
    <scope>NUCLEOTIDE SEQUENCE</scope>
    <source>
        <strain evidence="1">LB-30</strain>
    </source>
</reference>
<dbReference type="RefSeq" id="WP_320005456.1">
    <property type="nucleotide sequence ID" value="NZ_JAUHJS010000009.1"/>
</dbReference>
<evidence type="ECO:0000313" key="1">
    <source>
        <dbReference type="EMBL" id="MDN4166917.1"/>
    </source>
</evidence>
<organism evidence="1 2">
    <name type="scientific">Shiella aurantiaca</name>
    <dbReference type="NCBI Taxonomy" id="3058365"/>
    <lineage>
        <taxon>Bacteria</taxon>
        <taxon>Pseudomonadati</taxon>
        <taxon>Bacteroidota</taxon>
        <taxon>Cytophagia</taxon>
        <taxon>Cytophagales</taxon>
        <taxon>Shiellaceae</taxon>
        <taxon>Shiella</taxon>
    </lineage>
</organism>
<dbReference type="Proteomes" id="UP001168552">
    <property type="component" value="Unassembled WGS sequence"/>
</dbReference>
<accession>A0ABT8F8W3</accession>
<gene>
    <name evidence="1" type="ORF">QWY31_15505</name>
</gene>
<dbReference type="InterPro" id="IPR027961">
    <property type="entry name" value="DUF4442"/>
</dbReference>
<dbReference type="Gene3D" id="3.10.129.10">
    <property type="entry name" value="Hotdog Thioesterase"/>
    <property type="match status" value="1"/>
</dbReference>
<dbReference type="Pfam" id="PF14539">
    <property type="entry name" value="DUF4442"/>
    <property type="match status" value="1"/>
</dbReference>
<dbReference type="InterPro" id="IPR029069">
    <property type="entry name" value="HotDog_dom_sf"/>
</dbReference>
<dbReference type="EMBL" id="JAUHJS010000009">
    <property type="protein sequence ID" value="MDN4166917.1"/>
    <property type="molecule type" value="Genomic_DNA"/>
</dbReference>
<protein>
    <submittedName>
        <fullName evidence="1">DUF4442 domain-containing protein</fullName>
    </submittedName>
</protein>
<keyword evidence="2" id="KW-1185">Reference proteome</keyword>